<protein>
    <submittedName>
        <fullName evidence="5">C4-dicarboxylate-binding periplasmic protein</fullName>
    </submittedName>
</protein>
<dbReference type="PANTHER" id="PTHR33376">
    <property type="match status" value="1"/>
</dbReference>
<dbReference type="EMBL" id="LK996017">
    <property type="protein sequence ID" value="CDX03748.1"/>
    <property type="molecule type" value="Genomic_DNA"/>
</dbReference>
<dbReference type="InterPro" id="IPR038404">
    <property type="entry name" value="TRAP_DctP_sf"/>
</dbReference>
<evidence type="ECO:0000313" key="5">
    <source>
        <dbReference type="EMBL" id="CDX03748.1"/>
    </source>
</evidence>
<dbReference type="AlphaFoldDB" id="A0A098B4D1"/>
<dbReference type="InterPro" id="IPR018389">
    <property type="entry name" value="DctP_fam"/>
</dbReference>
<dbReference type="Gene3D" id="3.40.190.170">
    <property type="entry name" value="Bacterial extracellular solute-binding protein, family 7"/>
    <property type="match status" value="1"/>
</dbReference>
<dbReference type="PANTHER" id="PTHR33376:SF7">
    <property type="entry name" value="C4-DICARBOXYLATE-BINDING PROTEIN DCTB"/>
    <property type="match status" value="1"/>
</dbReference>
<dbReference type="PROSITE" id="PS51257">
    <property type="entry name" value="PROKAR_LIPOPROTEIN"/>
    <property type="match status" value="1"/>
</dbReference>
<keyword evidence="3 4" id="KW-0732">Signal</keyword>
<keyword evidence="2" id="KW-0813">Transport</keyword>
<gene>
    <name evidence="5" type="ORF">DPCES_3862</name>
</gene>
<dbReference type="NCBIfam" id="NF037995">
    <property type="entry name" value="TRAP_S1"/>
    <property type="match status" value="1"/>
</dbReference>
<dbReference type="InterPro" id="IPR004682">
    <property type="entry name" value="TRAP_DctP"/>
</dbReference>
<dbReference type="PATRIC" id="fig|49338.4.peg.4153"/>
<dbReference type="GO" id="GO:0055085">
    <property type="term" value="P:transmembrane transport"/>
    <property type="evidence" value="ECO:0007669"/>
    <property type="project" value="InterPro"/>
</dbReference>
<reference evidence="5" key="1">
    <citation type="submission" date="2014-07" db="EMBL/GenBank/DDBJ databases">
        <authorList>
            <person name="Hornung V.Bastian."/>
        </authorList>
    </citation>
    <scope>NUCLEOTIDE SEQUENCE</scope>
    <source>
        <strain evidence="5">PCE-S</strain>
    </source>
</reference>
<feature type="signal peptide" evidence="4">
    <location>
        <begin position="1"/>
        <end position="21"/>
    </location>
</feature>
<evidence type="ECO:0000256" key="2">
    <source>
        <dbReference type="ARBA" id="ARBA00022448"/>
    </source>
</evidence>
<evidence type="ECO:0000256" key="4">
    <source>
        <dbReference type="SAM" id="SignalP"/>
    </source>
</evidence>
<accession>A0A098B4D1</accession>
<dbReference type="RefSeq" id="WP_041272568.1">
    <property type="nucleotide sequence ID" value="NZ_LK996017.1"/>
</dbReference>
<dbReference type="GO" id="GO:0030288">
    <property type="term" value="C:outer membrane-bounded periplasmic space"/>
    <property type="evidence" value="ECO:0007669"/>
    <property type="project" value="InterPro"/>
</dbReference>
<sequence length="346" mass="38250">MKKVLGLVLTLALSLTFTGCASKTNNNGDSAKAGSNEKQIVMKIGHTQIEQSPRHAVSLKIKEYVEKESNGRIAVQIYPNSQLGNSKEQVEGLQTGSIEMVVFPTTSVTDFQPIFTLPDIPYLFPTDQEKLLKLYKSDAFKTFMAAGDDKGFKALATLFEGYATISSKIPVTEASQLKDMKLRIIGSNIAKTYYTNLGVPPNVIAFSEVYTSLQTGRINSLDIPISQMYENKFYEVCENMTETKHFALTSLVMVNKSWYDALPEDLQKIIADAAEIAAPEAANVVDATTEKARKDMPGVQFHQPTDDLVNQLKEQTGKMEEEYVKVNGEKGKQILDGIKQAVQVLN</sequence>
<dbReference type="PIRSF" id="PIRSF006470">
    <property type="entry name" value="DctB"/>
    <property type="match status" value="1"/>
</dbReference>
<organism evidence="5">
    <name type="scientific">Desulfitobacterium hafniense</name>
    <name type="common">Desulfitobacterium frappieri</name>
    <dbReference type="NCBI Taxonomy" id="49338"/>
    <lineage>
        <taxon>Bacteria</taxon>
        <taxon>Bacillati</taxon>
        <taxon>Bacillota</taxon>
        <taxon>Clostridia</taxon>
        <taxon>Eubacteriales</taxon>
        <taxon>Desulfitobacteriaceae</taxon>
        <taxon>Desulfitobacterium</taxon>
    </lineage>
</organism>
<dbReference type="Pfam" id="PF03480">
    <property type="entry name" value="DctP"/>
    <property type="match status" value="1"/>
</dbReference>
<evidence type="ECO:0000256" key="3">
    <source>
        <dbReference type="ARBA" id="ARBA00022729"/>
    </source>
</evidence>
<name>A0A098B4D1_DESHA</name>
<feature type="chain" id="PRO_5039229030" evidence="4">
    <location>
        <begin position="22"/>
        <end position="346"/>
    </location>
</feature>
<proteinExistence type="inferred from homology"/>
<evidence type="ECO:0000256" key="1">
    <source>
        <dbReference type="ARBA" id="ARBA00009023"/>
    </source>
</evidence>
<comment type="similarity">
    <text evidence="1">Belongs to the bacterial solute-binding protein 7 family.</text>
</comment>
<dbReference type="CDD" id="cd13603">
    <property type="entry name" value="PBP2_TRAP_Siap_TeaA_like"/>
    <property type="match status" value="1"/>
</dbReference>